<dbReference type="EMBL" id="HG916854">
    <property type="protein sequence ID" value="CDM60823.1"/>
    <property type="molecule type" value="Genomic_DNA"/>
</dbReference>
<evidence type="ECO:0000256" key="2">
    <source>
        <dbReference type="ARBA" id="ARBA00023125"/>
    </source>
</evidence>
<evidence type="ECO:0000313" key="5">
    <source>
        <dbReference type="Proteomes" id="UP000019443"/>
    </source>
</evidence>
<geneLocation type="plasmid" evidence="4 5">
    <name>pLPU83c</name>
</geneLocation>
<evidence type="ECO:0000256" key="1">
    <source>
        <dbReference type="ARBA" id="ARBA00023015"/>
    </source>
</evidence>
<evidence type="ECO:0008006" key="6">
    <source>
        <dbReference type="Google" id="ProtNLM"/>
    </source>
</evidence>
<keyword evidence="4" id="KW-0614">Plasmid</keyword>
<dbReference type="PATRIC" id="fig|348824.6.peg.4969"/>
<dbReference type="AlphaFoldDB" id="W6RPP4"/>
<dbReference type="Proteomes" id="UP000019443">
    <property type="component" value="Plasmid pLPU83c"/>
</dbReference>
<keyword evidence="2" id="KW-0238">DNA-binding</keyword>
<protein>
    <recommendedName>
        <fullName evidence="6">Transcriptional regulator</fullName>
    </recommendedName>
</protein>
<evidence type="ECO:0000313" key="4">
    <source>
        <dbReference type="EMBL" id="CDM60823.1"/>
    </source>
</evidence>
<dbReference type="KEGG" id="rhl:LPU83_pLPU83c_0261"/>
<proteinExistence type="predicted"/>
<keyword evidence="1" id="KW-0805">Transcription regulation</keyword>
<keyword evidence="3" id="KW-0804">Transcription</keyword>
<accession>W6RPP4</accession>
<gene>
    <name evidence="4" type="ORF">LPU83_pLPU83c_0261</name>
</gene>
<dbReference type="SUPFAM" id="SSF46785">
    <property type="entry name" value="Winged helix' DNA-binding domain"/>
    <property type="match status" value="1"/>
</dbReference>
<evidence type="ECO:0000256" key="3">
    <source>
        <dbReference type="ARBA" id="ARBA00023163"/>
    </source>
</evidence>
<dbReference type="GO" id="GO:0003677">
    <property type="term" value="F:DNA binding"/>
    <property type="evidence" value="ECO:0007669"/>
    <property type="project" value="UniProtKB-KW"/>
</dbReference>
<dbReference type="InterPro" id="IPR036388">
    <property type="entry name" value="WH-like_DNA-bd_sf"/>
</dbReference>
<dbReference type="PANTHER" id="PTHR38465">
    <property type="entry name" value="HTH-TYPE TRANSCRIPTIONAL REGULATOR MJ1563-RELATED"/>
    <property type="match status" value="1"/>
</dbReference>
<dbReference type="RefSeq" id="WP_024316635.1">
    <property type="nucleotide sequence ID" value="NZ_ATTO01000037.1"/>
</dbReference>
<dbReference type="HOGENOM" id="CLU_120349_1_0_5"/>
<keyword evidence="5" id="KW-1185">Reference proteome</keyword>
<dbReference type="PANTHER" id="PTHR38465:SF2">
    <property type="entry name" value="HTH-TYPE TRANSCRIPTIONAL REGULATOR MMPR5"/>
    <property type="match status" value="1"/>
</dbReference>
<dbReference type="InterPro" id="IPR052362">
    <property type="entry name" value="HTH-GbsR_regulator"/>
</dbReference>
<sequence length="154" mass="17113">MSNKHMTSTEQSFIEEAARLLMPWGVPQTAARLYGYLLICAEPVSLDRITADLEISKSSASVAARLLEAYTLARRHSERGSKRALYAVSDNYEGMLTEQNRLLDALADLLKNGAGTVASGATRDRLDEMAEFYLAIRQAMETALGQWRTKKPRS</sequence>
<dbReference type="InterPro" id="IPR036390">
    <property type="entry name" value="WH_DNA-bd_sf"/>
</dbReference>
<organism evidence="4 5">
    <name type="scientific">Rhizobium favelukesii</name>
    <dbReference type="NCBI Taxonomy" id="348824"/>
    <lineage>
        <taxon>Bacteria</taxon>
        <taxon>Pseudomonadati</taxon>
        <taxon>Pseudomonadota</taxon>
        <taxon>Alphaproteobacteria</taxon>
        <taxon>Hyphomicrobiales</taxon>
        <taxon>Rhizobiaceae</taxon>
        <taxon>Rhizobium/Agrobacterium group</taxon>
        <taxon>Rhizobium</taxon>
    </lineage>
</organism>
<reference evidence="4" key="1">
    <citation type="submission" date="2013-11" db="EMBL/GenBank/DDBJ databases">
        <title>Draft genome sequence of the broad-host-range Rhizobium sp. LPU83 strain, a member of the low-genetic diversity Oregon-like Rhizobium sp. group.</title>
        <authorList>
            <person name="Wibberg D."/>
            <person name="Puehler A."/>
            <person name="Schlueter A."/>
        </authorList>
    </citation>
    <scope>NUCLEOTIDE SEQUENCE [LARGE SCALE GENOMIC DNA]</scope>
    <source>
        <strain evidence="4">LPU83</strain>
        <plasmid evidence="4">pLPU83c</plasmid>
    </source>
</reference>
<name>W6RPP4_9HYPH</name>
<dbReference type="Gene3D" id="1.10.10.10">
    <property type="entry name" value="Winged helix-like DNA-binding domain superfamily/Winged helix DNA-binding domain"/>
    <property type="match status" value="1"/>
</dbReference>